<dbReference type="SUPFAM" id="SSF52777">
    <property type="entry name" value="CoA-dependent acyltransferases"/>
    <property type="match status" value="1"/>
</dbReference>
<dbReference type="EMBL" id="AP023396">
    <property type="protein sequence ID" value="BCK55639.1"/>
    <property type="molecule type" value="Genomic_DNA"/>
</dbReference>
<reference evidence="1 2" key="1">
    <citation type="submission" date="2020-08" db="EMBL/GenBank/DDBJ databases">
        <title>Genome Sequencing of Nocardia wallacei strain FMUON74 and assembly.</title>
        <authorList>
            <person name="Toyokawa M."/>
            <person name="Uesaka K."/>
        </authorList>
    </citation>
    <scope>NUCLEOTIDE SEQUENCE [LARGE SCALE GENOMIC DNA]</scope>
    <source>
        <strain evidence="1 2">FMUON74</strain>
    </source>
</reference>
<evidence type="ECO:0000313" key="2">
    <source>
        <dbReference type="Proteomes" id="UP000516173"/>
    </source>
</evidence>
<dbReference type="GeneID" id="80347941"/>
<keyword evidence="2" id="KW-1185">Reference proteome</keyword>
<gene>
    <name evidence="1" type="ORF">NWFMUON74_34110</name>
</gene>
<dbReference type="Gene3D" id="3.30.559.30">
    <property type="entry name" value="Nonribosomal peptide synthetase, condensation domain"/>
    <property type="match status" value="1"/>
</dbReference>
<dbReference type="RefSeq" id="WP_187688714.1">
    <property type="nucleotide sequence ID" value="NZ_AP023396.1"/>
</dbReference>
<organism evidence="1 2">
    <name type="scientific">Nocardia wallacei</name>
    <dbReference type="NCBI Taxonomy" id="480035"/>
    <lineage>
        <taxon>Bacteria</taxon>
        <taxon>Bacillati</taxon>
        <taxon>Actinomycetota</taxon>
        <taxon>Actinomycetes</taxon>
        <taxon>Mycobacteriales</taxon>
        <taxon>Nocardiaceae</taxon>
        <taxon>Nocardia</taxon>
    </lineage>
</organism>
<protein>
    <submittedName>
        <fullName evidence="1">Uncharacterized protein</fullName>
    </submittedName>
</protein>
<dbReference type="KEGG" id="nwl:NWFMUON74_34110"/>
<dbReference type="Proteomes" id="UP000516173">
    <property type="component" value="Chromosome"/>
</dbReference>
<dbReference type="AlphaFoldDB" id="A0A7G1KP30"/>
<name>A0A7G1KP30_9NOCA</name>
<proteinExistence type="predicted"/>
<sequence length="292" mass="31494">MSNGWASQPESPAAQAFTLPVPLVDRLLAGASRAGLTFDTLVATAWALVLAHVTGSDDVVFGIASALCAAGAGAARTVRLFDTATMRARLRPWETFAELAAGMRPAPAETSDTAVLFVDVPSDADEPREHVTEIHSGVTTFLDRHTTLVVVRPRAGRPSFRLVVHPPQLARFGNAERWWDRFYAACTALTDAPGRTVAAIDLLPGDERRTVLSWSGEGHDRRIFVLDPMLRPSPPLVPGEIYLYFDHPAHTAHAGPTAAGLVACPFGPPGGRMLRTDRRGHWDRSGALHAYL</sequence>
<evidence type="ECO:0000313" key="1">
    <source>
        <dbReference type="EMBL" id="BCK55639.1"/>
    </source>
</evidence>
<accession>A0A7G1KP30</accession>